<feature type="region of interest" description="Disordered" evidence="1">
    <location>
        <begin position="95"/>
        <end position="155"/>
    </location>
</feature>
<feature type="compositionally biased region" description="Polar residues" evidence="1">
    <location>
        <begin position="25"/>
        <end position="47"/>
    </location>
</feature>
<evidence type="ECO:0000256" key="1">
    <source>
        <dbReference type="SAM" id="MobiDB-lite"/>
    </source>
</evidence>
<gene>
    <name evidence="3" type="primary">RvY_06035-1</name>
    <name evidence="3" type="synonym">RvY_06035.1</name>
    <name evidence="3" type="ORF">RvY_06035</name>
</gene>
<evidence type="ECO:0000313" key="3">
    <source>
        <dbReference type="EMBL" id="GAU94218.1"/>
    </source>
</evidence>
<organism evidence="3 4">
    <name type="scientific">Ramazzottius varieornatus</name>
    <name type="common">Water bear</name>
    <name type="synonym">Tardigrade</name>
    <dbReference type="NCBI Taxonomy" id="947166"/>
    <lineage>
        <taxon>Eukaryota</taxon>
        <taxon>Metazoa</taxon>
        <taxon>Ecdysozoa</taxon>
        <taxon>Tardigrada</taxon>
        <taxon>Eutardigrada</taxon>
        <taxon>Parachela</taxon>
        <taxon>Hypsibioidea</taxon>
        <taxon>Ramazzottiidae</taxon>
        <taxon>Ramazzottius</taxon>
    </lineage>
</organism>
<keyword evidence="2" id="KW-0812">Transmembrane</keyword>
<reference evidence="3 4" key="1">
    <citation type="journal article" date="2016" name="Nat. Commun.">
        <title>Extremotolerant tardigrade genome and improved radiotolerance of human cultured cells by tardigrade-unique protein.</title>
        <authorList>
            <person name="Hashimoto T."/>
            <person name="Horikawa D.D."/>
            <person name="Saito Y."/>
            <person name="Kuwahara H."/>
            <person name="Kozuka-Hata H."/>
            <person name="Shin-I T."/>
            <person name="Minakuchi Y."/>
            <person name="Ohishi K."/>
            <person name="Motoyama A."/>
            <person name="Aizu T."/>
            <person name="Enomoto A."/>
            <person name="Kondo K."/>
            <person name="Tanaka S."/>
            <person name="Hara Y."/>
            <person name="Koshikawa S."/>
            <person name="Sagara H."/>
            <person name="Miura T."/>
            <person name="Yokobori S."/>
            <person name="Miyagawa K."/>
            <person name="Suzuki Y."/>
            <person name="Kubo T."/>
            <person name="Oyama M."/>
            <person name="Kohara Y."/>
            <person name="Fujiyama A."/>
            <person name="Arakawa K."/>
            <person name="Katayama T."/>
            <person name="Toyoda A."/>
            <person name="Kunieda T."/>
        </authorList>
    </citation>
    <scope>NUCLEOTIDE SEQUENCE [LARGE SCALE GENOMIC DNA]</scope>
    <source>
        <strain evidence="3 4">YOKOZUNA-1</strain>
    </source>
</reference>
<sequence length="155" mass="15596">MSHRSEGQGSDSRSGPAIGSAHKAPTSSAGMGSTHGQNPQTSVNTDNPRGFQVGGKSQVAAGLPKGGGMPIVAMAGGALAVGAAYYFWNYGTKSHTAVPTGMQPTDRDGSKSSSSRDTGSIPERNPINTNISSGPGNYTKDNASSGGIGWQNASK</sequence>
<feature type="compositionally biased region" description="Low complexity" evidence="1">
    <location>
        <begin position="111"/>
        <end position="120"/>
    </location>
</feature>
<evidence type="ECO:0000313" key="4">
    <source>
        <dbReference type="Proteomes" id="UP000186922"/>
    </source>
</evidence>
<accession>A0A1D1V6T1</accession>
<dbReference type="Proteomes" id="UP000186922">
    <property type="component" value="Unassembled WGS sequence"/>
</dbReference>
<protein>
    <submittedName>
        <fullName evidence="3">Uncharacterized protein</fullName>
    </submittedName>
</protein>
<feature type="transmembrane region" description="Helical" evidence="2">
    <location>
        <begin position="67"/>
        <end position="88"/>
    </location>
</feature>
<evidence type="ECO:0000256" key="2">
    <source>
        <dbReference type="SAM" id="Phobius"/>
    </source>
</evidence>
<feature type="compositionally biased region" description="Polar residues" evidence="1">
    <location>
        <begin position="126"/>
        <end position="155"/>
    </location>
</feature>
<keyword evidence="2" id="KW-0472">Membrane</keyword>
<keyword evidence="4" id="KW-1185">Reference proteome</keyword>
<proteinExistence type="predicted"/>
<keyword evidence="2" id="KW-1133">Transmembrane helix</keyword>
<name>A0A1D1V6T1_RAMVA</name>
<comment type="caution">
    <text evidence="3">The sequence shown here is derived from an EMBL/GenBank/DDBJ whole genome shotgun (WGS) entry which is preliminary data.</text>
</comment>
<dbReference type="EMBL" id="BDGG01000002">
    <property type="protein sequence ID" value="GAU94218.1"/>
    <property type="molecule type" value="Genomic_DNA"/>
</dbReference>
<feature type="region of interest" description="Disordered" evidence="1">
    <location>
        <begin position="1"/>
        <end position="71"/>
    </location>
</feature>
<dbReference type="AlphaFoldDB" id="A0A1D1V6T1"/>